<dbReference type="EMBL" id="MU003808">
    <property type="protein sequence ID" value="KAF2719680.1"/>
    <property type="molecule type" value="Genomic_DNA"/>
</dbReference>
<evidence type="ECO:0000256" key="1">
    <source>
        <dbReference type="SAM" id="MobiDB-lite"/>
    </source>
</evidence>
<dbReference type="PANTHER" id="PTHR38699:SF1">
    <property type="entry name" value="MITOPHAGY RECEPTOR ATG43"/>
    <property type="match status" value="1"/>
</dbReference>
<dbReference type="Proteomes" id="UP000799441">
    <property type="component" value="Unassembled WGS sequence"/>
</dbReference>
<sequence length="174" mass="19663">MPGGAEDVALQAAELLQTASIKHHPSPEHDINPSTAASKKHPVHLDHSPTASEIDATSDVDEDEIPISILRPQPRKSQLPPLPDLRFEQSYLASIKDTKSGWGVAYITVRDQVMMPLIQGMVWTLLVSGWRFWNRDTQLKGQSIGARIRRWWWGVNDWRIPEYGTGSIHRKKSQ</sequence>
<reference evidence="2" key="1">
    <citation type="journal article" date="2020" name="Stud. Mycol.">
        <title>101 Dothideomycetes genomes: a test case for predicting lifestyles and emergence of pathogens.</title>
        <authorList>
            <person name="Haridas S."/>
            <person name="Albert R."/>
            <person name="Binder M."/>
            <person name="Bloem J."/>
            <person name="Labutti K."/>
            <person name="Salamov A."/>
            <person name="Andreopoulos B."/>
            <person name="Baker S."/>
            <person name="Barry K."/>
            <person name="Bills G."/>
            <person name="Bluhm B."/>
            <person name="Cannon C."/>
            <person name="Castanera R."/>
            <person name="Culley D."/>
            <person name="Daum C."/>
            <person name="Ezra D."/>
            <person name="Gonzalez J."/>
            <person name="Henrissat B."/>
            <person name="Kuo A."/>
            <person name="Liang C."/>
            <person name="Lipzen A."/>
            <person name="Lutzoni F."/>
            <person name="Magnuson J."/>
            <person name="Mondo S."/>
            <person name="Nolan M."/>
            <person name="Ohm R."/>
            <person name="Pangilinan J."/>
            <person name="Park H.-J."/>
            <person name="Ramirez L."/>
            <person name="Alfaro M."/>
            <person name="Sun H."/>
            <person name="Tritt A."/>
            <person name="Yoshinaga Y."/>
            <person name="Zwiers L.-H."/>
            <person name="Turgeon B."/>
            <person name="Goodwin S."/>
            <person name="Spatafora J."/>
            <person name="Crous P."/>
            <person name="Grigoriev I."/>
        </authorList>
    </citation>
    <scope>NUCLEOTIDE SEQUENCE</scope>
    <source>
        <strain evidence="2">CBS 116435</strain>
    </source>
</reference>
<dbReference type="GO" id="GO:0140580">
    <property type="term" value="F:mitochondrion autophagosome adaptor activity"/>
    <property type="evidence" value="ECO:0007669"/>
    <property type="project" value="InterPro"/>
</dbReference>
<evidence type="ECO:0000313" key="2">
    <source>
        <dbReference type="EMBL" id="KAF2719680.1"/>
    </source>
</evidence>
<gene>
    <name evidence="2" type="ORF">K431DRAFT_286482</name>
</gene>
<dbReference type="AlphaFoldDB" id="A0A9P4Q545"/>
<dbReference type="InterPro" id="IPR013898">
    <property type="entry name" value="Atg43"/>
</dbReference>
<evidence type="ECO:0000313" key="3">
    <source>
        <dbReference type="Proteomes" id="UP000799441"/>
    </source>
</evidence>
<dbReference type="OrthoDB" id="2430343at2759"/>
<protein>
    <submittedName>
        <fullName evidence="2">DUF1770-domain-containing protein</fullName>
    </submittedName>
</protein>
<dbReference type="GO" id="GO:0000423">
    <property type="term" value="P:mitophagy"/>
    <property type="evidence" value="ECO:0007669"/>
    <property type="project" value="InterPro"/>
</dbReference>
<organism evidence="2 3">
    <name type="scientific">Polychaeton citri CBS 116435</name>
    <dbReference type="NCBI Taxonomy" id="1314669"/>
    <lineage>
        <taxon>Eukaryota</taxon>
        <taxon>Fungi</taxon>
        <taxon>Dikarya</taxon>
        <taxon>Ascomycota</taxon>
        <taxon>Pezizomycotina</taxon>
        <taxon>Dothideomycetes</taxon>
        <taxon>Dothideomycetidae</taxon>
        <taxon>Capnodiales</taxon>
        <taxon>Capnodiaceae</taxon>
        <taxon>Polychaeton</taxon>
    </lineage>
</organism>
<comment type="caution">
    <text evidence="2">The sequence shown here is derived from an EMBL/GenBank/DDBJ whole genome shotgun (WGS) entry which is preliminary data.</text>
</comment>
<accession>A0A9P4Q545</accession>
<keyword evidence="3" id="KW-1185">Reference proteome</keyword>
<dbReference type="PANTHER" id="PTHR38699">
    <property type="entry name" value="CHROMOSOME 1, WHOLE GENOME SHOTGUN SEQUENCE"/>
    <property type="match status" value="1"/>
</dbReference>
<name>A0A9P4Q545_9PEZI</name>
<proteinExistence type="predicted"/>
<dbReference type="Pfam" id="PF08589">
    <property type="entry name" value="ATG43"/>
    <property type="match status" value="1"/>
</dbReference>
<feature type="region of interest" description="Disordered" evidence="1">
    <location>
        <begin position="17"/>
        <end position="58"/>
    </location>
</feature>